<sequence>MAEPQVPYTKHVSLPVGSSVTIRGKPAVCFSKNPEMQVDFHTEADGDSDIAFHFRVSFGLYVRMNSRQNGSWNCEVKSSDMPFADGQPFELHILVLQNEYQVHVPGTQPFCALLGFPRRTQVALAWPQLSFGVHLPEGLRPLESQTTLCSYCPPRVFPQI</sequence>
<dbReference type="Ensembl" id="ENSSSCT00070006852.1">
    <property type="protein sequence ID" value="ENSSSCP00070005587.1"/>
    <property type="gene ID" value="ENSSSCG00070003660.1"/>
</dbReference>
<dbReference type="InterPro" id="IPR044156">
    <property type="entry name" value="Galectin-like"/>
</dbReference>
<dbReference type="SUPFAM" id="SSF49899">
    <property type="entry name" value="Concanavalin A-like lectins/glucanases"/>
    <property type="match status" value="1"/>
</dbReference>
<dbReference type="CDD" id="cd00070">
    <property type="entry name" value="GLECT"/>
    <property type="match status" value="1"/>
</dbReference>
<dbReference type="Pfam" id="PF00337">
    <property type="entry name" value="Gal-bind_lectin"/>
    <property type="match status" value="1"/>
</dbReference>
<accession>A0A4X1SS82</accession>
<name>A0A4X1SS82_PIG</name>
<dbReference type="PANTHER" id="PTHR11346">
    <property type="entry name" value="GALECTIN"/>
    <property type="match status" value="1"/>
</dbReference>
<evidence type="ECO:0000256" key="1">
    <source>
        <dbReference type="ARBA" id="ARBA00022734"/>
    </source>
</evidence>
<protein>
    <recommendedName>
        <fullName evidence="2">Galectin</fullName>
    </recommendedName>
</protein>
<organism evidence="4 5">
    <name type="scientific">Sus scrofa</name>
    <name type="common">Pig</name>
    <dbReference type="NCBI Taxonomy" id="9823"/>
    <lineage>
        <taxon>Eukaryota</taxon>
        <taxon>Metazoa</taxon>
        <taxon>Chordata</taxon>
        <taxon>Craniata</taxon>
        <taxon>Vertebrata</taxon>
        <taxon>Euteleostomi</taxon>
        <taxon>Mammalia</taxon>
        <taxon>Eutheria</taxon>
        <taxon>Laurasiatheria</taxon>
        <taxon>Artiodactyla</taxon>
        <taxon>Suina</taxon>
        <taxon>Suidae</taxon>
        <taxon>Sus</taxon>
    </lineage>
</organism>
<dbReference type="AlphaFoldDB" id="A0A4X1SS82"/>
<reference evidence="4" key="2">
    <citation type="submission" date="2025-05" db="UniProtKB">
        <authorList>
            <consortium name="Ensembl"/>
        </authorList>
    </citation>
    <scope>IDENTIFICATION</scope>
</reference>
<dbReference type="Proteomes" id="UP000314985">
    <property type="component" value="Chromosome 6"/>
</dbReference>
<dbReference type="GO" id="GO:0030246">
    <property type="term" value="F:carbohydrate binding"/>
    <property type="evidence" value="ECO:0007669"/>
    <property type="project" value="UniProtKB-UniRule"/>
</dbReference>
<dbReference type="Ensembl" id="ENSSSCT00065079294.1">
    <property type="protein sequence ID" value="ENSSSCP00065034473.1"/>
    <property type="gene ID" value="ENSSSCG00065057956.1"/>
</dbReference>
<feature type="domain" description="Galectin" evidence="3">
    <location>
        <begin position="6"/>
        <end position="148"/>
    </location>
</feature>
<keyword evidence="1 2" id="KW-0430">Lectin</keyword>
<evidence type="ECO:0000256" key="2">
    <source>
        <dbReference type="RuleBase" id="RU102079"/>
    </source>
</evidence>
<dbReference type="SMART" id="SM00276">
    <property type="entry name" value="GLECT"/>
    <property type="match status" value="1"/>
</dbReference>
<dbReference type="PROSITE" id="PS51304">
    <property type="entry name" value="GALECTIN"/>
    <property type="match status" value="1"/>
</dbReference>
<dbReference type="SMART" id="SM00908">
    <property type="entry name" value="Gal-bind_lectin"/>
    <property type="match status" value="1"/>
</dbReference>
<dbReference type="Gene3D" id="2.60.120.200">
    <property type="match status" value="1"/>
</dbReference>
<dbReference type="InterPro" id="IPR001079">
    <property type="entry name" value="Galectin_CRD"/>
</dbReference>
<dbReference type="Proteomes" id="UP000694725">
    <property type="component" value="Unplaced"/>
</dbReference>
<gene>
    <name evidence="4" type="primary">LGALS13</name>
</gene>
<dbReference type="InterPro" id="IPR013320">
    <property type="entry name" value="ConA-like_dom_sf"/>
</dbReference>
<evidence type="ECO:0000313" key="5">
    <source>
        <dbReference type="Proteomes" id="UP000314985"/>
    </source>
</evidence>
<proteinExistence type="predicted"/>
<evidence type="ECO:0000259" key="3">
    <source>
        <dbReference type="PROSITE" id="PS51304"/>
    </source>
</evidence>
<reference evidence="4 5" key="1">
    <citation type="submission" date="2017-08" db="EMBL/GenBank/DDBJ databases">
        <title>USMARCv1.0.</title>
        <authorList>
            <person name="Hannum G.I."/>
            <person name="Koren S."/>
            <person name="Schroeder S.G."/>
            <person name="Chin S.C."/>
            <person name="Nonneman D.J."/>
            <person name="Becker S.A."/>
            <person name="Rosen B.D."/>
            <person name="Bickhart D.M."/>
            <person name="Putnam N.H."/>
            <person name="Green R.E."/>
            <person name="Tuggle C.K."/>
            <person name="Liu H."/>
            <person name="Rohrer G.A."/>
            <person name="Warr A."/>
            <person name="Hall R."/>
            <person name="Kim K."/>
            <person name="Hume D.A."/>
            <person name="Talbot R."/>
            <person name="Chow W."/>
            <person name="Howe K."/>
            <person name="Schwartz A.S."/>
            <person name="Watson M."/>
            <person name="Archibald A.L."/>
            <person name="Phillippy A.M."/>
            <person name="Smith T.P.L."/>
        </authorList>
    </citation>
    <scope>NUCLEOTIDE SEQUENCE [LARGE SCALE GENOMIC DNA]</scope>
</reference>
<evidence type="ECO:0000313" key="4">
    <source>
        <dbReference type="Ensembl" id="ENSSSCP00070005587.1"/>
    </source>
</evidence>
<dbReference type="PANTHER" id="PTHR11346:SF15">
    <property type="entry name" value="PLACENTAL PROTEIN 13-LIKE"/>
    <property type="match status" value="1"/>
</dbReference>